<evidence type="ECO:0008006" key="3">
    <source>
        <dbReference type="Google" id="ProtNLM"/>
    </source>
</evidence>
<accession>A0A1V1NV74</accession>
<dbReference type="InterPro" id="IPR010985">
    <property type="entry name" value="Ribbon_hlx_hlx"/>
</dbReference>
<evidence type="ECO:0000313" key="1">
    <source>
        <dbReference type="EMBL" id="ETR66458.1"/>
    </source>
</evidence>
<reference evidence="2" key="1">
    <citation type="submission" date="2012-11" db="EMBL/GenBank/DDBJ databases">
        <authorList>
            <person name="Lucero-Rivera Y.E."/>
            <person name="Tovar-Ramirez D."/>
        </authorList>
    </citation>
    <scope>NUCLEOTIDE SEQUENCE [LARGE SCALE GENOMIC DNA]</scope>
    <source>
        <strain evidence="2">Araruama</strain>
    </source>
</reference>
<name>A0A1V1NV74_9BACT</name>
<evidence type="ECO:0000313" key="2">
    <source>
        <dbReference type="Proteomes" id="UP000189670"/>
    </source>
</evidence>
<dbReference type="Proteomes" id="UP000189670">
    <property type="component" value="Unassembled WGS sequence"/>
</dbReference>
<dbReference type="SUPFAM" id="SSF47598">
    <property type="entry name" value="Ribbon-helix-helix"/>
    <property type="match status" value="1"/>
</dbReference>
<dbReference type="GO" id="GO:0006355">
    <property type="term" value="P:regulation of DNA-templated transcription"/>
    <property type="evidence" value="ECO:0007669"/>
    <property type="project" value="InterPro"/>
</dbReference>
<proteinExistence type="predicted"/>
<dbReference type="AlphaFoldDB" id="A0A1V1NV74"/>
<sequence>MKGNKMSQLTIDLPDTLHQTLNNIAHYESSSVNQYIVYALSIHVATAYDVKPIFDSSVINQKGSFNNLLRSLGSESLENVQSILNERVEDVPENELSPEILDKLSKKIYSSMN</sequence>
<comment type="caution">
    <text evidence="1">The sequence shown here is derived from an EMBL/GenBank/DDBJ whole genome shotgun (WGS) entry which is preliminary data.</text>
</comment>
<organism evidence="1 2">
    <name type="scientific">Candidatus Magnetoglobus multicellularis str. Araruama</name>
    <dbReference type="NCBI Taxonomy" id="890399"/>
    <lineage>
        <taxon>Bacteria</taxon>
        <taxon>Pseudomonadati</taxon>
        <taxon>Thermodesulfobacteriota</taxon>
        <taxon>Desulfobacteria</taxon>
        <taxon>Desulfobacterales</taxon>
        <taxon>Desulfobacteraceae</taxon>
        <taxon>Candidatus Magnetoglobus</taxon>
    </lineage>
</organism>
<dbReference type="EMBL" id="ATBP01001969">
    <property type="protein sequence ID" value="ETR66458.1"/>
    <property type="molecule type" value="Genomic_DNA"/>
</dbReference>
<gene>
    <name evidence="1" type="ORF">OMM_12769</name>
</gene>
<protein>
    <recommendedName>
        <fullName evidence="3">Toxin-antitoxin system HicB family antitoxin</fullName>
    </recommendedName>
</protein>